<dbReference type="STRING" id="69004.A0A182Q0Y4"/>
<dbReference type="InterPro" id="IPR009011">
    <property type="entry name" value="Man6P_isomerase_rcpt-bd_dom_sf"/>
</dbReference>
<evidence type="ECO:0000313" key="10">
    <source>
        <dbReference type="EnsemblMetazoa" id="AFAF000878-PA"/>
    </source>
</evidence>
<keyword evidence="4" id="KW-0106">Calcium</keyword>
<evidence type="ECO:0000256" key="7">
    <source>
        <dbReference type="SAM" id="MobiDB-lite"/>
    </source>
</evidence>
<sequence>KTTIRIVPTGKEKSKQSEQLAQKSRNSFAVVKSRARESKTQRTKIEMFLKLGSGAWLLLLSTICNFGILVLTELPRPRGVSISQASLYENRAGSGNFVCLDGKRVIHRERINDDYCDCEDGSDEPGTAACPGGTFHCTNAGYKPLNIPSSRVNDGICDCCDASDEYASPANCVNSCSELGKEDRMREKQRGEMLKMGNQMRLEMSQRGRALKDEQRARLADLDKNRAEADALKQEKATLKTEAEELENAALKVYRDREEEAKKLKEEAEAVSNREEAEETFRKYDSNQNQLLEVVELQTRIAFDRNRDGAVTEEEARFFLDERDQVDFETFITLCWPRIKPFLMMDSGLFKPPQGEVEEQHREPNGEDVEEAELQSEGYVLEGSEHDPSEKDATYDDYQPHQRGEEEEEEEETLDEHEEDDGDDVGEGEIEAAHGGNEKAPIEYDAVTQDLINKANEARNQYTEADRHVREMDQEIRSIKELLDKDYGKEEEFAVLNGECFNFEDREYVYKLCPFDKAIQQPRNGGAETRLGTWDRWNGPGDYSAMLYSNGAPCWNGPQRSALVHLECGLDTRVLSVAEPNRCEYEYRMQTPAACFYQEEQANGGSKDAHDEL</sequence>
<dbReference type="Gene3D" id="4.10.400.10">
    <property type="entry name" value="Low-density Lipoprotein Receptor"/>
    <property type="match status" value="1"/>
</dbReference>
<organism evidence="10 11">
    <name type="scientific">Anopheles farauti</name>
    <dbReference type="NCBI Taxonomy" id="69004"/>
    <lineage>
        <taxon>Eukaryota</taxon>
        <taxon>Metazoa</taxon>
        <taxon>Ecdysozoa</taxon>
        <taxon>Arthropoda</taxon>
        <taxon>Hexapoda</taxon>
        <taxon>Insecta</taxon>
        <taxon>Pterygota</taxon>
        <taxon>Neoptera</taxon>
        <taxon>Endopterygota</taxon>
        <taxon>Diptera</taxon>
        <taxon>Nematocera</taxon>
        <taxon>Culicoidea</taxon>
        <taxon>Culicidae</taxon>
        <taxon>Anophelinae</taxon>
        <taxon>Anopheles</taxon>
    </lineage>
</organism>
<dbReference type="Gene3D" id="2.70.130.10">
    <property type="entry name" value="Mannose-6-phosphate receptor binding domain"/>
    <property type="match status" value="1"/>
</dbReference>
<dbReference type="EnsemblMetazoa" id="AFAF000878-RA">
    <property type="protein sequence ID" value="AFAF000878-PA"/>
    <property type="gene ID" value="AFAF000878"/>
</dbReference>
<dbReference type="FunFam" id="4.10.400.10:FF:000150">
    <property type="entry name" value="Glucosidase 2 subunit beta"/>
    <property type="match status" value="1"/>
</dbReference>
<dbReference type="InterPro" id="IPR018247">
    <property type="entry name" value="EF_Hand_1_Ca_BS"/>
</dbReference>
<evidence type="ECO:0000256" key="6">
    <source>
        <dbReference type="SAM" id="Coils"/>
    </source>
</evidence>
<accession>A0A182Q0Y4</accession>
<keyword evidence="8" id="KW-1133">Transmembrane helix</keyword>
<proteinExistence type="predicted"/>
<dbReference type="AlphaFoldDB" id="A0A182Q0Y4"/>
<feature type="coiled-coil region" evidence="6">
    <location>
        <begin position="455"/>
        <end position="485"/>
    </location>
</feature>
<evidence type="ECO:0000256" key="3">
    <source>
        <dbReference type="ARBA" id="ARBA00022824"/>
    </source>
</evidence>
<evidence type="ECO:0000313" key="11">
    <source>
        <dbReference type="Proteomes" id="UP000075886"/>
    </source>
</evidence>
<dbReference type="PROSITE" id="PS51914">
    <property type="entry name" value="MRH"/>
    <property type="match status" value="1"/>
</dbReference>
<dbReference type="InterPro" id="IPR002172">
    <property type="entry name" value="LDrepeatLR_classA_rpt"/>
</dbReference>
<evidence type="ECO:0000256" key="1">
    <source>
        <dbReference type="ARBA" id="ARBA00022387"/>
    </source>
</evidence>
<evidence type="ECO:0000259" key="9">
    <source>
        <dbReference type="PROSITE" id="PS51914"/>
    </source>
</evidence>
<feature type="region of interest" description="Disordered" evidence="7">
    <location>
        <begin position="350"/>
        <end position="442"/>
    </location>
</feature>
<dbReference type="PROSITE" id="PS00018">
    <property type="entry name" value="EF_HAND_1"/>
    <property type="match status" value="1"/>
</dbReference>
<dbReference type="PANTHER" id="PTHR12630">
    <property type="entry name" value="N-LINKED OLIGOSACCHARIDE PROCESSING"/>
    <property type="match status" value="1"/>
</dbReference>
<dbReference type="Gene3D" id="1.10.238.10">
    <property type="entry name" value="EF-hand"/>
    <property type="match status" value="1"/>
</dbReference>
<keyword evidence="3" id="KW-0256">Endoplasmic reticulum</keyword>
<dbReference type="InterPro" id="IPR044865">
    <property type="entry name" value="MRH_dom"/>
</dbReference>
<dbReference type="InterPro" id="IPR036607">
    <property type="entry name" value="PRKCSH"/>
</dbReference>
<dbReference type="Pfam" id="PF12999">
    <property type="entry name" value="PRKCSH-like"/>
    <property type="match status" value="1"/>
</dbReference>
<dbReference type="InterPro" id="IPR039794">
    <property type="entry name" value="Gtb1-like"/>
</dbReference>
<dbReference type="GO" id="GO:0006491">
    <property type="term" value="P:N-glycan processing"/>
    <property type="evidence" value="ECO:0007669"/>
    <property type="project" value="TreeGrafter"/>
</dbReference>
<feature type="compositionally biased region" description="Acidic residues" evidence="7">
    <location>
        <begin position="405"/>
        <end position="430"/>
    </location>
</feature>
<protein>
    <recommendedName>
        <fullName evidence="1">Glucosidase 2 subunit beta</fullName>
    </recommendedName>
</protein>
<dbReference type="PANTHER" id="PTHR12630:SF1">
    <property type="entry name" value="GLUCOSIDASE 2 SUBUNIT BETA"/>
    <property type="match status" value="1"/>
</dbReference>
<keyword evidence="2" id="KW-0732">Signal</keyword>
<keyword evidence="8" id="KW-0472">Membrane</keyword>
<dbReference type="Proteomes" id="UP000075886">
    <property type="component" value="Unassembled WGS sequence"/>
</dbReference>
<dbReference type="GO" id="GO:0017177">
    <property type="term" value="C:glucosidase II complex"/>
    <property type="evidence" value="ECO:0007669"/>
    <property type="project" value="TreeGrafter"/>
</dbReference>
<dbReference type="EMBL" id="AXCN02001594">
    <property type="status" value="NOT_ANNOTATED_CDS"/>
    <property type="molecule type" value="Genomic_DNA"/>
</dbReference>
<dbReference type="VEuPathDB" id="VectorBase:AFAF000878"/>
<dbReference type="InterPro" id="IPR028146">
    <property type="entry name" value="PRKCSH_N"/>
</dbReference>
<dbReference type="Pfam" id="PF13015">
    <property type="entry name" value="PRKCSH_1"/>
    <property type="match status" value="1"/>
</dbReference>
<keyword evidence="11" id="KW-1185">Reference proteome</keyword>
<keyword evidence="6" id="KW-0175">Coiled coil</keyword>
<evidence type="ECO:0000256" key="8">
    <source>
        <dbReference type="SAM" id="Phobius"/>
    </source>
</evidence>
<dbReference type="InterPro" id="IPR011992">
    <property type="entry name" value="EF-hand-dom_pair"/>
</dbReference>
<reference evidence="11" key="1">
    <citation type="submission" date="2014-01" db="EMBL/GenBank/DDBJ databases">
        <title>The Genome Sequence of Anopheles farauti FAR1 (V2).</title>
        <authorList>
            <consortium name="The Broad Institute Genomics Platform"/>
            <person name="Neafsey D.E."/>
            <person name="Besansky N."/>
            <person name="Howell P."/>
            <person name="Walton C."/>
            <person name="Young S.K."/>
            <person name="Zeng Q."/>
            <person name="Gargeya S."/>
            <person name="Fitzgerald M."/>
            <person name="Haas B."/>
            <person name="Abouelleil A."/>
            <person name="Allen A.W."/>
            <person name="Alvarado L."/>
            <person name="Arachchi H.M."/>
            <person name="Berlin A.M."/>
            <person name="Chapman S.B."/>
            <person name="Gainer-Dewar J."/>
            <person name="Goldberg J."/>
            <person name="Griggs A."/>
            <person name="Gujja S."/>
            <person name="Hansen M."/>
            <person name="Howarth C."/>
            <person name="Imamovic A."/>
            <person name="Ireland A."/>
            <person name="Larimer J."/>
            <person name="McCowan C."/>
            <person name="Murphy C."/>
            <person name="Pearson M."/>
            <person name="Poon T.W."/>
            <person name="Priest M."/>
            <person name="Roberts A."/>
            <person name="Saif S."/>
            <person name="Shea T."/>
            <person name="Sisk P."/>
            <person name="Sykes S."/>
            <person name="Wortman J."/>
            <person name="Nusbaum C."/>
            <person name="Birren B."/>
        </authorList>
    </citation>
    <scope>NUCLEOTIDE SEQUENCE [LARGE SCALE GENOMIC DNA]</scope>
    <source>
        <strain evidence="11">FAR1</strain>
    </source>
</reference>
<dbReference type="SUPFAM" id="SSF50911">
    <property type="entry name" value="Mannose 6-phosphate receptor domain"/>
    <property type="match status" value="1"/>
</dbReference>
<dbReference type="SUPFAM" id="SSF47473">
    <property type="entry name" value="EF-hand"/>
    <property type="match status" value="1"/>
</dbReference>
<dbReference type="InterPro" id="IPR036055">
    <property type="entry name" value="LDL_receptor-like_sf"/>
</dbReference>
<evidence type="ECO:0000256" key="4">
    <source>
        <dbReference type="ARBA" id="ARBA00022837"/>
    </source>
</evidence>
<dbReference type="CDD" id="cd00112">
    <property type="entry name" value="LDLa"/>
    <property type="match status" value="1"/>
</dbReference>
<feature type="domain" description="MRH" evidence="9">
    <location>
        <begin position="498"/>
        <end position="597"/>
    </location>
</feature>
<keyword evidence="8" id="KW-0812">Transmembrane</keyword>
<keyword evidence="5" id="KW-1015">Disulfide bond</keyword>
<feature type="coiled-coil region" evidence="6">
    <location>
        <begin position="212"/>
        <end position="278"/>
    </location>
</feature>
<name>A0A182Q0Y4_9DIPT</name>
<feature type="compositionally biased region" description="Basic and acidic residues" evidence="7">
    <location>
        <begin position="383"/>
        <end position="404"/>
    </location>
</feature>
<evidence type="ECO:0000256" key="2">
    <source>
        <dbReference type="ARBA" id="ARBA00022729"/>
    </source>
</evidence>
<evidence type="ECO:0000256" key="5">
    <source>
        <dbReference type="ARBA" id="ARBA00023157"/>
    </source>
</evidence>
<feature type="transmembrane region" description="Helical" evidence="8">
    <location>
        <begin position="48"/>
        <end position="71"/>
    </location>
</feature>
<reference evidence="10" key="2">
    <citation type="submission" date="2020-05" db="UniProtKB">
        <authorList>
            <consortium name="EnsemblMetazoa"/>
        </authorList>
    </citation>
    <scope>IDENTIFICATION</scope>
    <source>
        <strain evidence="10">FAR1</strain>
    </source>
</reference>